<dbReference type="Proteomes" id="UP000318521">
    <property type="component" value="Unassembled WGS sequence"/>
</dbReference>
<evidence type="ECO:0000256" key="6">
    <source>
        <dbReference type="ARBA" id="ARBA00022801"/>
    </source>
</evidence>
<dbReference type="HAMAP" id="MF_01820">
    <property type="entry name" value="GTPase_RsgA"/>
    <property type="match status" value="1"/>
</dbReference>
<evidence type="ECO:0000256" key="9">
    <source>
        <dbReference type="ARBA" id="ARBA00023134"/>
    </source>
</evidence>
<dbReference type="OrthoDB" id="9809485at2"/>
<dbReference type="NCBIfam" id="TIGR00157">
    <property type="entry name" value="ribosome small subunit-dependent GTPase A"/>
    <property type="match status" value="1"/>
</dbReference>
<dbReference type="Gene3D" id="3.40.50.300">
    <property type="entry name" value="P-loop containing nucleotide triphosphate hydrolases"/>
    <property type="match status" value="1"/>
</dbReference>
<keyword evidence="8 10" id="KW-0694">RNA-binding</keyword>
<dbReference type="GO" id="GO:0042274">
    <property type="term" value="P:ribosomal small subunit biogenesis"/>
    <property type="evidence" value="ECO:0007669"/>
    <property type="project" value="UniProtKB-UniRule"/>
</dbReference>
<evidence type="ECO:0000313" key="13">
    <source>
        <dbReference type="EMBL" id="TSB45465.1"/>
    </source>
</evidence>
<dbReference type="GO" id="GO:0046872">
    <property type="term" value="F:metal ion binding"/>
    <property type="evidence" value="ECO:0007669"/>
    <property type="project" value="UniProtKB-KW"/>
</dbReference>
<dbReference type="GO" id="GO:0019843">
    <property type="term" value="F:rRNA binding"/>
    <property type="evidence" value="ECO:0007669"/>
    <property type="project" value="UniProtKB-KW"/>
</dbReference>
<dbReference type="PROSITE" id="PS50936">
    <property type="entry name" value="ENGC_GTPASE"/>
    <property type="match status" value="1"/>
</dbReference>
<keyword evidence="7 10" id="KW-0862">Zinc</keyword>
<comment type="caution">
    <text evidence="13">The sequence shown here is derived from an EMBL/GenBank/DDBJ whole genome shotgun (WGS) entry which is preliminary data.</text>
</comment>
<dbReference type="SUPFAM" id="SSF52540">
    <property type="entry name" value="P-loop containing nucleoside triphosphate hydrolases"/>
    <property type="match status" value="1"/>
</dbReference>
<feature type="binding site" evidence="10">
    <location>
        <position position="289"/>
    </location>
    <ligand>
        <name>Zn(2+)</name>
        <dbReference type="ChEBI" id="CHEBI:29105"/>
    </ligand>
</feature>
<dbReference type="GO" id="GO:0005525">
    <property type="term" value="F:GTP binding"/>
    <property type="evidence" value="ECO:0007669"/>
    <property type="project" value="UniProtKB-UniRule"/>
</dbReference>
<evidence type="ECO:0000256" key="4">
    <source>
        <dbReference type="ARBA" id="ARBA00022730"/>
    </source>
</evidence>
<evidence type="ECO:0000256" key="5">
    <source>
        <dbReference type="ARBA" id="ARBA00022741"/>
    </source>
</evidence>
<dbReference type="AlphaFoldDB" id="A0A553ZVV5"/>
<keyword evidence="2 10" id="KW-0690">Ribosome biogenesis</keyword>
<evidence type="ECO:0000256" key="2">
    <source>
        <dbReference type="ARBA" id="ARBA00022517"/>
    </source>
</evidence>
<dbReference type="GO" id="GO:0003924">
    <property type="term" value="F:GTPase activity"/>
    <property type="evidence" value="ECO:0007669"/>
    <property type="project" value="UniProtKB-UniRule"/>
</dbReference>
<keyword evidence="4 10" id="KW-0699">rRNA-binding</keyword>
<dbReference type="InterPro" id="IPR027417">
    <property type="entry name" value="P-loop_NTPase"/>
</dbReference>
<dbReference type="InterPro" id="IPR010914">
    <property type="entry name" value="RsgA_GTPase_dom"/>
</dbReference>
<accession>A0A553ZVV5</accession>
<dbReference type="CDD" id="cd01854">
    <property type="entry name" value="YjeQ_EngC"/>
    <property type="match status" value="1"/>
</dbReference>
<dbReference type="PANTHER" id="PTHR32120">
    <property type="entry name" value="SMALL RIBOSOMAL SUBUNIT BIOGENESIS GTPASE RSGA"/>
    <property type="match status" value="1"/>
</dbReference>
<dbReference type="Gene3D" id="1.10.40.50">
    <property type="entry name" value="Probable gtpase engc, domain 3"/>
    <property type="match status" value="1"/>
</dbReference>
<evidence type="ECO:0000256" key="7">
    <source>
        <dbReference type="ARBA" id="ARBA00022833"/>
    </source>
</evidence>
<dbReference type="Pfam" id="PF03193">
    <property type="entry name" value="RsgA_GTPase"/>
    <property type="match status" value="1"/>
</dbReference>
<dbReference type="GO" id="GO:0005737">
    <property type="term" value="C:cytoplasm"/>
    <property type="evidence" value="ECO:0007669"/>
    <property type="project" value="UniProtKB-SubCell"/>
</dbReference>
<comment type="function">
    <text evidence="10">One of several proteins that assist in the late maturation steps of the functional core of the 30S ribosomal subunit. Helps release RbfA from mature subunits. May play a role in the assembly of ribosomal proteins into the subunit. Circularly permuted GTPase that catalyzes slow GTP hydrolysis, GTPase activity is stimulated by the 30S ribosomal subunit.</text>
</comment>
<dbReference type="InterPro" id="IPR030378">
    <property type="entry name" value="G_CP_dom"/>
</dbReference>
<gene>
    <name evidence="10 13" type="primary">rsgA</name>
    <name evidence="13" type="ORF">FN960_16155</name>
</gene>
<keyword evidence="14" id="KW-1185">Reference proteome</keyword>
<dbReference type="InterPro" id="IPR004881">
    <property type="entry name" value="Ribosome_biogen_GTPase_RsgA"/>
</dbReference>
<feature type="domain" description="EngC GTPase" evidence="11">
    <location>
        <begin position="112"/>
        <end position="259"/>
    </location>
</feature>
<sequence>MILNNKQFGWSEQRQQEWEQLQLDECIPGRVVLEHKRMYRVMTTEGELLSEVSGKLAFDSIERTDYPAVGDWVAVTVRKGEGKAIIHAVLTRSSQFSRKAAGYTYEEQLVAVNVDTLFIVTALTKDFNPRRIERYVLLAYESGASPVVLLSKLDLCSEAEELVKEVEVACPGVPVHAISALTGEGMEQLSDYLTQGKTVALLGSSGAGKSSITNALMSEDVQKVKETRSSDDRGKHTTTHRELFWLPSGTGLIDTPGMREIQLLGAEEGMEQSYNDIYQLAEECRFNDCAHNQEPGCRVQEAIELGELSEQRYQGYLKLLREQAYAKRQVDKRAMIQEKKRWKQITKSQRK</sequence>
<dbReference type="PROSITE" id="PS51721">
    <property type="entry name" value="G_CP"/>
    <property type="match status" value="1"/>
</dbReference>
<feature type="binding site" evidence="10">
    <location>
        <position position="297"/>
    </location>
    <ligand>
        <name>Zn(2+)</name>
        <dbReference type="ChEBI" id="CHEBI:29105"/>
    </ligand>
</feature>
<evidence type="ECO:0000259" key="11">
    <source>
        <dbReference type="PROSITE" id="PS50936"/>
    </source>
</evidence>
<comment type="similarity">
    <text evidence="10">Belongs to the TRAFAC class YlqF/YawG GTPase family. RsgA subfamily.</text>
</comment>
<comment type="subcellular location">
    <subcellularLocation>
        <location evidence="10">Cytoplasm</location>
    </subcellularLocation>
</comment>
<dbReference type="PANTHER" id="PTHR32120:SF10">
    <property type="entry name" value="SMALL RIBOSOMAL SUBUNIT BIOGENESIS GTPASE RSGA"/>
    <property type="match status" value="1"/>
</dbReference>
<name>A0A553ZVV5_9BACI</name>
<feature type="binding site" evidence="10">
    <location>
        <position position="291"/>
    </location>
    <ligand>
        <name>Zn(2+)</name>
        <dbReference type="ChEBI" id="CHEBI:29105"/>
    </ligand>
</feature>
<evidence type="ECO:0000256" key="3">
    <source>
        <dbReference type="ARBA" id="ARBA00022723"/>
    </source>
</evidence>
<comment type="cofactor">
    <cofactor evidence="10">
        <name>Zn(2+)</name>
        <dbReference type="ChEBI" id="CHEBI:29105"/>
    </cofactor>
    <text evidence="10">Binds 1 zinc ion per subunit.</text>
</comment>
<feature type="binding site" evidence="10">
    <location>
        <begin position="151"/>
        <end position="154"/>
    </location>
    <ligand>
        <name>GTP</name>
        <dbReference type="ChEBI" id="CHEBI:37565"/>
    </ligand>
</feature>
<organism evidence="13 14">
    <name type="scientific">Alkalicoccobacillus porphyridii</name>
    <dbReference type="NCBI Taxonomy" id="2597270"/>
    <lineage>
        <taxon>Bacteria</taxon>
        <taxon>Bacillati</taxon>
        <taxon>Bacillota</taxon>
        <taxon>Bacilli</taxon>
        <taxon>Bacillales</taxon>
        <taxon>Bacillaceae</taxon>
        <taxon>Alkalicoccobacillus</taxon>
    </lineage>
</organism>
<keyword evidence="6 10" id="KW-0378">Hydrolase</keyword>
<evidence type="ECO:0000313" key="14">
    <source>
        <dbReference type="Proteomes" id="UP000318521"/>
    </source>
</evidence>
<feature type="domain" description="CP-type G" evidence="12">
    <location>
        <begin position="106"/>
        <end position="261"/>
    </location>
</feature>
<protein>
    <recommendedName>
        <fullName evidence="10">Small ribosomal subunit biogenesis GTPase RsgA</fullName>
        <ecNumber evidence="10">3.6.1.-</ecNumber>
    </recommendedName>
</protein>
<evidence type="ECO:0000259" key="12">
    <source>
        <dbReference type="PROSITE" id="PS51721"/>
    </source>
</evidence>
<reference evidence="13 14" key="1">
    <citation type="submission" date="2019-07" db="EMBL/GenBank/DDBJ databases">
        <authorList>
            <person name="Park Y.J."/>
            <person name="Jeong S.E."/>
            <person name="Jung H.S."/>
        </authorList>
    </citation>
    <scope>NUCLEOTIDE SEQUENCE [LARGE SCALE GENOMIC DNA]</scope>
    <source>
        <strain evidence="14">P16(2019)</strain>
    </source>
</reference>
<dbReference type="EC" id="3.6.1.-" evidence="10"/>
<feature type="binding site" evidence="10">
    <location>
        <begin position="203"/>
        <end position="211"/>
    </location>
    <ligand>
        <name>GTP</name>
        <dbReference type="ChEBI" id="CHEBI:37565"/>
    </ligand>
</feature>
<evidence type="ECO:0000256" key="8">
    <source>
        <dbReference type="ARBA" id="ARBA00022884"/>
    </source>
</evidence>
<keyword evidence="5 10" id="KW-0547">Nucleotide-binding</keyword>
<proteinExistence type="inferred from homology"/>
<evidence type="ECO:0000256" key="1">
    <source>
        <dbReference type="ARBA" id="ARBA00022490"/>
    </source>
</evidence>
<keyword evidence="3 10" id="KW-0479">Metal-binding</keyword>
<keyword evidence="9 10" id="KW-0342">GTP-binding</keyword>
<comment type="subunit">
    <text evidence="10">Monomer. Associates with 30S ribosomal subunit, binds 16S rRNA.</text>
</comment>
<feature type="binding site" evidence="10">
    <location>
        <position position="284"/>
    </location>
    <ligand>
        <name>Zn(2+)</name>
        <dbReference type="ChEBI" id="CHEBI:29105"/>
    </ligand>
</feature>
<dbReference type="EMBL" id="VLXZ01000011">
    <property type="protein sequence ID" value="TSB45465.1"/>
    <property type="molecule type" value="Genomic_DNA"/>
</dbReference>
<evidence type="ECO:0000256" key="10">
    <source>
        <dbReference type="HAMAP-Rule" id="MF_01820"/>
    </source>
</evidence>
<keyword evidence="1 10" id="KW-0963">Cytoplasm</keyword>